<keyword evidence="1" id="KW-0472">Membrane</keyword>
<name>A0A2V3ZZV2_9BACT</name>
<evidence type="ECO:0000256" key="1">
    <source>
        <dbReference type="SAM" id="Phobius"/>
    </source>
</evidence>
<evidence type="ECO:0000313" key="3">
    <source>
        <dbReference type="Proteomes" id="UP000248079"/>
    </source>
</evidence>
<dbReference type="Proteomes" id="UP000248079">
    <property type="component" value="Unassembled WGS sequence"/>
</dbReference>
<sequence length="123" mass="14101">MSLLKKKIEGSTIIEVIMALLIGMLVLAMAMAIVVKTGKNYNATHRTRAMFVIKDRLYYFQNNPMIHSDTIPVNGFLLYENLSEINGRKGVLNAYFKAMTTEGRRLIEKQHVINMKPEHEETE</sequence>
<gene>
    <name evidence="2" type="ORF">DF185_03965</name>
</gene>
<comment type="caution">
    <text evidence="2">The sequence shown here is derived from an EMBL/GenBank/DDBJ whole genome shotgun (WGS) entry which is preliminary data.</text>
</comment>
<accession>A0A2V3ZZV2</accession>
<evidence type="ECO:0000313" key="2">
    <source>
        <dbReference type="EMBL" id="PXY01813.1"/>
    </source>
</evidence>
<keyword evidence="3" id="KW-1185">Reference proteome</keyword>
<dbReference type="EMBL" id="QFLI01000002">
    <property type="protein sequence ID" value="PXY01813.1"/>
    <property type="molecule type" value="Genomic_DNA"/>
</dbReference>
<keyword evidence="1" id="KW-1133">Transmembrane helix</keyword>
<proteinExistence type="predicted"/>
<protein>
    <recommendedName>
        <fullName evidence="4">Type II secretion system protein</fullName>
    </recommendedName>
</protein>
<keyword evidence="1" id="KW-0812">Transmembrane</keyword>
<dbReference type="RefSeq" id="WP_110359450.1">
    <property type="nucleotide sequence ID" value="NZ_QFLI01000002.1"/>
</dbReference>
<reference evidence="2 3" key="1">
    <citation type="submission" date="2018-05" db="EMBL/GenBank/DDBJ databases">
        <title>Marinifilum breve JC075T sp. nov., a marine bacterium isolated from Yongle Blue Hole in the South China Sea.</title>
        <authorList>
            <person name="Fu T."/>
        </authorList>
    </citation>
    <scope>NUCLEOTIDE SEQUENCE [LARGE SCALE GENOMIC DNA]</scope>
    <source>
        <strain evidence="2 3">JC075</strain>
    </source>
</reference>
<feature type="transmembrane region" description="Helical" evidence="1">
    <location>
        <begin position="12"/>
        <end position="35"/>
    </location>
</feature>
<dbReference type="AlphaFoldDB" id="A0A2V3ZZV2"/>
<evidence type="ECO:0008006" key="4">
    <source>
        <dbReference type="Google" id="ProtNLM"/>
    </source>
</evidence>
<organism evidence="2 3">
    <name type="scientific">Marinifilum breve</name>
    <dbReference type="NCBI Taxonomy" id="2184082"/>
    <lineage>
        <taxon>Bacteria</taxon>
        <taxon>Pseudomonadati</taxon>
        <taxon>Bacteroidota</taxon>
        <taxon>Bacteroidia</taxon>
        <taxon>Marinilabiliales</taxon>
        <taxon>Marinifilaceae</taxon>
    </lineage>
</organism>